<keyword evidence="2" id="KW-0813">Transport</keyword>
<feature type="transmembrane region" description="Helical" evidence="8">
    <location>
        <begin position="261"/>
        <end position="279"/>
    </location>
</feature>
<feature type="transmembrane region" description="Helical" evidence="8">
    <location>
        <begin position="123"/>
        <end position="142"/>
    </location>
</feature>
<comment type="subcellular location">
    <subcellularLocation>
        <location evidence="1">Cell membrane</location>
        <topology evidence="1">Multi-pass membrane protein</topology>
    </subcellularLocation>
</comment>
<evidence type="ECO:0000256" key="8">
    <source>
        <dbReference type="SAM" id="Phobius"/>
    </source>
</evidence>
<keyword evidence="6" id="KW-0406">Ion transport</keyword>
<evidence type="ECO:0000256" key="1">
    <source>
        <dbReference type="ARBA" id="ARBA00004651"/>
    </source>
</evidence>
<dbReference type="PANTHER" id="PTHR32507">
    <property type="entry name" value="NA(+)/H(+) ANTIPORTER 1"/>
    <property type="match status" value="1"/>
</dbReference>
<keyword evidence="3" id="KW-0050">Antiport</keyword>
<accession>A0A1N5TXU8</accession>
<feature type="transmembrane region" description="Helical" evidence="8">
    <location>
        <begin position="32"/>
        <end position="51"/>
    </location>
</feature>
<feature type="transmembrane region" description="Helical" evidence="8">
    <location>
        <begin position="358"/>
        <end position="379"/>
    </location>
</feature>
<proteinExistence type="predicted"/>
<sequence length="429" mass="46161">MLTLESKDFIQLSLLLVIASFSIPIARKVSLVEIPILISLGLLFGPGLGVINHSFAEYMIQDFAGFGVGILGLVIILYYESHNINFRVIRKFLLNIISLNTVGMVVTSVVAGVFFSLLTGAPFLIGFLFGAIISPTDPSTLIPLFRKIKIKDDYSGTLIGESLFNDPLAIILVTLAISFIYSGSSYSTLFNSVTGAVGIIGGIPLFLVIQIAVPSVFGVAMGFGIIYLNKYLNFENLIVGLLLGVVLFELTVLYGLGITPFPAIIATGAIVGTFTDKSIFWSRESNFQENLSFLAQGIIFILVGSLITIGDITGYLLQGFILTLIVIFVVRPMAVFISLPPGRSKNKGPAKSWRTKTFIALSGPRGVVSVVEGAVPYSIGLLSGNALLLKWGLVLEIDVTFIVLISILLQTIYLPIVAGRLLPQDATQT</sequence>
<reference evidence="10 11" key="1">
    <citation type="submission" date="2016-04" db="EMBL/GenBank/DDBJ databases">
        <authorList>
            <person name="Evans L.H."/>
            <person name="Alamgir A."/>
            <person name="Owens N."/>
            <person name="Weber N.D."/>
            <person name="Virtaneva K."/>
            <person name="Barbian K."/>
            <person name="Babar A."/>
            <person name="Rosenke K."/>
        </authorList>
    </citation>
    <scope>NUCLEOTIDE SEQUENCE [LARGE SCALE GENOMIC DNA]</scope>
    <source>
        <strain evidence="11">S5(T) (JCM 30642 \VKM B-2941)</strain>
    </source>
</reference>
<feature type="transmembrane region" description="Helical" evidence="8">
    <location>
        <begin position="237"/>
        <end position="255"/>
    </location>
</feature>
<dbReference type="Gene3D" id="6.10.140.1330">
    <property type="match status" value="1"/>
</dbReference>
<feature type="transmembrane region" description="Helical" evidence="8">
    <location>
        <begin position="92"/>
        <end position="117"/>
    </location>
</feature>
<dbReference type="RefSeq" id="WP_148689627.1">
    <property type="nucleotide sequence ID" value="NZ_LT671858.1"/>
</dbReference>
<keyword evidence="5 8" id="KW-1133">Transmembrane helix</keyword>
<gene>
    <name evidence="10" type="ORF">CSP5_0711</name>
</gene>
<dbReference type="Proteomes" id="UP000195607">
    <property type="component" value="Chromosome I"/>
</dbReference>
<evidence type="ECO:0000313" key="11">
    <source>
        <dbReference type="Proteomes" id="UP000195607"/>
    </source>
</evidence>
<feature type="transmembrane region" description="Helical" evidence="8">
    <location>
        <begin position="63"/>
        <end position="80"/>
    </location>
</feature>
<dbReference type="EMBL" id="LT671858">
    <property type="protein sequence ID" value="SIM52629.1"/>
    <property type="molecule type" value="Genomic_DNA"/>
</dbReference>
<evidence type="ECO:0000256" key="5">
    <source>
        <dbReference type="ARBA" id="ARBA00022989"/>
    </source>
</evidence>
<feature type="domain" description="Cation/H+ exchanger transmembrane" evidence="9">
    <location>
        <begin position="17"/>
        <end position="417"/>
    </location>
</feature>
<keyword evidence="7 8" id="KW-0472">Membrane</keyword>
<evidence type="ECO:0000313" key="10">
    <source>
        <dbReference type="EMBL" id="SIM52629.1"/>
    </source>
</evidence>
<dbReference type="GO" id="GO:0015297">
    <property type="term" value="F:antiporter activity"/>
    <property type="evidence" value="ECO:0007669"/>
    <property type="project" value="UniProtKB-KW"/>
</dbReference>
<evidence type="ECO:0000256" key="7">
    <source>
        <dbReference type="ARBA" id="ARBA00023136"/>
    </source>
</evidence>
<dbReference type="Pfam" id="PF00999">
    <property type="entry name" value="Na_H_Exchanger"/>
    <property type="match status" value="1"/>
</dbReference>
<evidence type="ECO:0000259" key="9">
    <source>
        <dbReference type="Pfam" id="PF00999"/>
    </source>
</evidence>
<evidence type="ECO:0000256" key="2">
    <source>
        <dbReference type="ARBA" id="ARBA00022448"/>
    </source>
</evidence>
<dbReference type="PANTHER" id="PTHR32507:SF0">
    <property type="entry name" value="NA(+)_H(+) ANTIPORTER 2-RELATED"/>
    <property type="match status" value="1"/>
</dbReference>
<dbReference type="GeneID" id="41587989"/>
<keyword evidence="4 8" id="KW-0812">Transmembrane</keyword>
<evidence type="ECO:0000256" key="4">
    <source>
        <dbReference type="ARBA" id="ARBA00022692"/>
    </source>
</evidence>
<feature type="transmembrane region" description="Helical" evidence="8">
    <location>
        <begin position="315"/>
        <end position="337"/>
    </location>
</feature>
<organism evidence="10 11">
    <name type="scientific">Cuniculiplasma divulgatum</name>
    <dbReference type="NCBI Taxonomy" id="1673428"/>
    <lineage>
        <taxon>Archaea</taxon>
        <taxon>Methanobacteriati</taxon>
        <taxon>Thermoplasmatota</taxon>
        <taxon>Thermoplasmata</taxon>
        <taxon>Thermoplasmatales</taxon>
        <taxon>Cuniculiplasmataceae</taxon>
        <taxon>Cuniculiplasma</taxon>
    </lineage>
</organism>
<dbReference type="AlphaFoldDB" id="A0A1N5TXU8"/>
<dbReference type="GO" id="GO:0005886">
    <property type="term" value="C:plasma membrane"/>
    <property type="evidence" value="ECO:0007669"/>
    <property type="project" value="UniProtKB-SubCell"/>
</dbReference>
<feature type="transmembrane region" description="Helical" evidence="8">
    <location>
        <begin position="6"/>
        <end position="25"/>
    </location>
</feature>
<feature type="transmembrane region" description="Helical" evidence="8">
    <location>
        <begin position="291"/>
        <end position="309"/>
    </location>
</feature>
<dbReference type="InterPro" id="IPR006153">
    <property type="entry name" value="Cation/H_exchanger_TM"/>
</dbReference>
<evidence type="ECO:0000256" key="6">
    <source>
        <dbReference type="ARBA" id="ARBA00023065"/>
    </source>
</evidence>
<feature type="transmembrane region" description="Helical" evidence="8">
    <location>
        <begin position="399"/>
        <end position="422"/>
    </location>
</feature>
<feature type="transmembrane region" description="Helical" evidence="8">
    <location>
        <begin position="203"/>
        <end position="228"/>
    </location>
</feature>
<dbReference type="GO" id="GO:1902600">
    <property type="term" value="P:proton transmembrane transport"/>
    <property type="evidence" value="ECO:0007669"/>
    <property type="project" value="InterPro"/>
</dbReference>
<feature type="transmembrane region" description="Helical" evidence="8">
    <location>
        <begin position="163"/>
        <end position="183"/>
    </location>
</feature>
<evidence type="ECO:0000256" key="3">
    <source>
        <dbReference type="ARBA" id="ARBA00022449"/>
    </source>
</evidence>
<protein>
    <submittedName>
        <fullName evidence="10">CPA1 family antiporter</fullName>
    </submittedName>
</protein>
<name>A0A1N5TXU8_9ARCH</name>